<name>A0A9X2NTU2_9BACE</name>
<keyword evidence="2" id="KW-1185">Reference proteome</keyword>
<dbReference type="RefSeq" id="WP_257932122.1">
    <property type="nucleotide sequence ID" value="NZ_JAMZED010000038.1"/>
</dbReference>
<dbReference type="Proteomes" id="UP001143192">
    <property type="component" value="Unassembled WGS sequence"/>
</dbReference>
<reference evidence="1" key="2">
    <citation type="submission" date="2022-04" db="EMBL/GenBank/DDBJ databases">
        <authorList>
            <person name="Fokt H."/>
            <person name="Baines J."/>
        </authorList>
    </citation>
    <scope>NUCLEOTIDE SEQUENCE</scope>
    <source>
        <strain evidence="1">KH365_2</strain>
    </source>
</reference>
<sequence length="925" mass="109622">MKLFIEGYQYKEEASKGLLEKILKFEQGGVYSTDMVGYYYSNDVKDTVFFLPKVVMDRNDLVFHKYNPEKIIDLQEALENKTIKEEDEYRFIYGLSVWIYRAINVFRNTADDQHRKILLYRDIPSDNLSGQSVYNTFLDILISLQRFNDENQNYFTFVLKNIHSGFNKINWTKTISRSQAIIQDDVPIYMDVVNRKRQVNLEEELFIIFFSILRHMRVKYGFPVKINYNFPLITDEAFENYLDGYGEMRLIQIRHKYFADKQVQMWQLCYDFFSKQSQIQNNSHYSDHLLAKDFNIVFEEMIDHLLCEKDKRVEKMKLKDQTDGKRVDHIYAWDGLMHNQGDIFYIGDSKYYKQKNDPREYSVYKQYTYARNVIQANLDLFNEKDAKGKKKYKPGDDYLIYRDEDTEGYNITPNFFIRAHVPEDRGYEDDDLEIKGNMDRIVHFENRLFDRDTLLLQHYDINFLYVLSVYGSEDILAQESFKLKARRMFREQIMKDIQEKYKFFSLQLKPIEVESPDDEEEETSSSFDKMNRLVEQKYFRKLLGKAFRPYKEEEFLYLSLESGPEYYDDNMRLLSDLSKDFNIRYYKLGTDPRDVINKFADLTFVPTKGQGGESHVFRFEDFKDEIFLVGGYRSGDKNQLDWILSKMMYNIRASVNRHGYRSGIIDENVVSARYLILYEISDSGKRDYHIYRIESWNRRSEDWMVKNGYERPNGSYIVYNLSHEVHFEQASVYAMLNLGLYLEMDSRKSQKQEISEEWLNRDWYGAPVFLTGQQINGYALASHRDSGKALVVVNIGDKDLSKLGKGYSASMFVAQRTKQAIKDFTSAGYVVYSNKILHKVFKVQGDCAIYVQAPNGYLERRYAEPIKELFPDRNERDKIDPDFHLVLDVEQSELDFGLSQRKINRAPEGLSGYDPRVVDIDTLKA</sequence>
<evidence type="ECO:0008006" key="3">
    <source>
        <dbReference type="Google" id="ProtNLM"/>
    </source>
</evidence>
<comment type="caution">
    <text evidence="1">The sequence shown here is derived from an EMBL/GenBank/DDBJ whole genome shotgun (WGS) entry which is preliminary data.</text>
</comment>
<dbReference type="EMBL" id="JAMZED010000038">
    <property type="protein sequence ID" value="MCR6505753.1"/>
    <property type="molecule type" value="Genomic_DNA"/>
</dbReference>
<evidence type="ECO:0000313" key="2">
    <source>
        <dbReference type="Proteomes" id="UP001143192"/>
    </source>
</evidence>
<dbReference type="AlphaFoldDB" id="A0A9X2NTU2"/>
<evidence type="ECO:0000313" key="1">
    <source>
        <dbReference type="EMBL" id="MCR6505753.1"/>
    </source>
</evidence>
<accession>A0A9X2NTU2</accession>
<gene>
    <name evidence="1" type="ORF">M1B79_14035</name>
</gene>
<protein>
    <recommendedName>
        <fullName evidence="3">LlaJI family restriction endonuclease</fullName>
    </recommendedName>
</protein>
<proteinExistence type="predicted"/>
<reference evidence="1" key="1">
    <citation type="journal article" date="2022" name="Arch. Microbiol.">
        <title>Bacteroides muris sp. nov. isolated from the cecum of wild-derived house mice.</title>
        <authorList>
            <person name="Fokt H."/>
            <person name="Unni R."/>
            <person name="Repnik U."/>
            <person name="Schmitz R.A."/>
            <person name="Bramkamp M."/>
            <person name="Baines J.F."/>
            <person name="Unterweger D."/>
        </authorList>
    </citation>
    <scope>NUCLEOTIDE SEQUENCE</scope>
    <source>
        <strain evidence="1">KH365_2</strain>
    </source>
</reference>
<organism evidence="1 2">
    <name type="scientific">Bacteroides muris</name>
    <name type="common">ex Fokt et al. 2023</name>
    <dbReference type="NCBI Taxonomy" id="2937417"/>
    <lineage>
        <taxon>Bacteria</taxon>
        <taxon>Pseudomonadati</taxon>
        <taxon>Bacteroidota</taxon>
        <taxon>Bacteroidia</taxon>
        <taxon>Bacteroidales</taxon>
        <taxon>Bacteroidaceae</taxon>
        <taxon>Bacteroides</taxon>
    </lineage>
</organism>